<comment type="caution">
    <text evidence="1">The sequence shown here is derived from an EMBL/GenBank/DDBJ whole genome shotgun (WGS) entry which is preliminary data.</text>
</comment>
<sequence>MSMTFYCRGRHKNGENYLFDIKDISDGGCALMTKTPNLKIPQPQRLTEKTPY</sequence>
<evidence type="ECO:0000313" key="1">
    <source>
        <dbReference type="EMBL" id="CDL12846.1"/>
    </source>
</evidence>
<dbReference type="Proteomes" id="UP000019183">
    <property type="component" value="Unassembled WGS sequence"/>
</dbReference>
<proteinExistence type="predicted"/>
<protein>
    <recommendedName>
        <fullName evidence="3">PilZ domain-containing protein</fullName>
    </recommendedName>
</protein>
<name>W1DTR5_KLEPN</name>
<accession>W1DTR5</accession>
<dbReference type="EMBL" id="CBWK010000849">
    <property type="protein sequence ID" value="CDL12846.1"/>
    <property type="molecule type" value="Genomic_DNA"/>
</dbReference>
<organism evidence="1 2">
    <name type="scientific">Klebsiella pneumoniae IS43</name>
    <dbReference type="NCBI Taxonomy" id="1432552"/>
    <lineage>
        <taxon>Bacteria</taxon>
        <taxon>Pseudomonadati</taxon>
        <taxon>Pseudomonadota</taxon>
        <taxon>Gammaproteobacteria</taxon>
        <taxon>Enterobacterales</taxon>
        <taxon>Enterobacteriaceae</taxon>
        <taxon>Klebsiella/Raoultella group</taxon>
        <taxon>Klebsiella</taxon>
        <taxon>Klebsiella pneumoniae complex</taxon>
    </lineage>
</organism>
<reference evidence="1" key="1">
    <citation type="submission" date="2013-10" db="EMBL/GenBank/DDBJ databases">
        <title>Antibiotic resistance diversity of beta-lactamase producers in the General Hospital Vienna.</title>
        <authorList>
            <person name="Barisic I."/>
            <person name="Mitteregger D."/>
            <person name="Hirschl A.M."/>
            <person name="Noehammer C."/>
            <person name="Wiesinger-Mayr H."/>
        </authorList>
    </citation>
    <scope>NUCLEOTIDE SEQUENCE [LARGE SCALE GENOMIC DNA]</scope>
    <source>
        <strain evidence="1">IS43</strain>
    </source>
</reference>
<dbReference type="Gene3D" id="2.40.10.220">
    <property type="entry name" value="predicted glycosyltransferase like domains"/>
    <property type="match status" value="1"/>
</dbReference>
<evidence type="ECO:0000313" key="2">
    <source>
        <dbReference type="Proteomes" id="UP000019183"/>
    </source>
</evidence>
<evidence type="ECO:0008006" key="3">
    <source>
        <dbReference type="Google" id="ProtNLM"/>
    </source>
</evidence>
<dbReference type="AlphaFoldDB" id="W1DTR5"/>
<keyword evidence="2" id="KW-1185">Reference proteome</keyword>